<dbReference type="GO" id="GO:0003684">
    <property type="term" value="F:damaged DNA binding"/>
    <property type="evidence" value="ECO:0007669"/>
    <property type="project" value="InterPro"/>
</dbReference>
<dbReference type="Gene3D" id="3.30.60.290">
    <property type="entry name" value="Rad4, beta-hairpin domain BHD2"/>
    <property type="match status" value="1"/>
</dbReference>
<feature type="compositionally biased region" description="Acidic residues" evidence="6">
    <location>
        <begin position="91"/>
        <end position="107"/>
    </location>
</feature>
<accession>A0A9P8L0L4</accession>
<evidence type="ECO:0000259" key="9">
    <source>
        <dbReference type="SMART" id="SM01032"/>
    </source>
</evidence>
<dbReference type="InterPro" id="IPR038765">
    <property type="entry name" value="Papain-like_cys_pep_sf"/>
</dbReference>
<dbReference type="SUPFAM" id="SSF54001">
    <property type="entry name" value="Cysteine proteinases"/>
    <property type="match status" value="1"/>
</dbReference>
<dbReference type="OrthoDB" id="300780at2759"/>
<feature type="domain" description="Rad4 beta-hairpin" evidence="9">
    <location>
        <begin position="666"/>
        <end position="740"/>
    </location>
</feature>
<dbReference type="InterPro" id="IPR004583">
    <property type="entry name" value="DNA_repair_Rad4"/>
</dbReference>
<dbReference type="SMART" id="SM01032">
    <property type="entry name" value="BHD_3"/>
    <property type="match status" value="1"/>
</dbReference>
<evidence type="ECO:0000256" key="6">
    <source>
        <dbReference type="SAM" id="MobiDB-lite"/>
    </source>
</evidence>
<dbReference type="InterPro" id="IPR018327">
    <property type="entry name" value="BHD_2"/>
</dbReference>
<keyword evidence="11" id="KW-1185">Reference proteome</keyword>
<dbReference type="PANTHER" id="PTHR12135:SF0">
    <property type="entry name" value="DNA REPAIR PROTEIN COMPLEMENTING XP-C CELLS"/>
    <property type="match status" value="1"/>
</dbReference>
<feature type="domain" description="Rad4 beta-hairpin" evidence="8">
    <location>
        <begin position="598"/>
        <end position="659"/>
    </location>
</feature>
<dbReference type="GO" id="GO:0071942">
    <property type="term" value="C:XPC complex"/>
    <property type="evidence" value="ECO:0007669"/>
    <property type="project" value="TreeGrafter"/>
</dbReference>
<dbReference type="InterPro" id="IPR042488">
    <property type="entry name" value="Rad4_BHD3_sf"/>
</dbReference>
<keyword evidence="3" id="KW-0227">DNA damage</keyword>
<evidence type="ECO:0000313" key="10">
    <source>
        <dbReference type="EMBL" id="KAH0536931.1"/>
    </source>
</evidence>
<dbReference type="GO" id="GO:0006298">
    <property type="term" value="P:mismatch repair"/>
    <property type="evidence" value="ECO:0007669"/>
    <property type="project" value="TreeGrafter"/>
</dbReference>
<feature type="compositionally biased region" description="Low complexity" evidence="6">
    <location>
        <begin position="975"/>
        <end position="984"/>
    </location>
</feature>
<dbReference type="InterPro" id="IPR036985">
    <property type="entry name" value="Transglutaminase-like_sf"/>
</dbReference>
<gene>
    <name evidence="10" type="ORF">FGG08_006233</name>
</gene>
<dbReference type="PANTHER" id="PTHR12135">
    <property type="entry name" value="DNA REPAIR PROTEIN XP-C / RAD4"/>
    <property type="match status" value="1"/>
</dbReference>
<proteinExistence type="inferred from homology"/>
<evidence type="ECO:0008006" key="12">
    <source>
        <dbReference type="Google" id="ProtNLM"/>
    </source>
</evidence>
<organism evidence="10 11">
    <name type="scientific">Glutinoglossum americanum</name>
    <dbReference type="NCBI Taxonomy" id="1670608"/>
    <lineage>
        <taxon>Eukaryota</taxon>
        <taxon>Fungi</taxon>
        <taxon>Dikarya</taxon>
        <taxon>Ascomycota</taxon>
        <taxon>Pezizomycotina</taxon>
        <taxon>Geoglossomycetes</taxon>
        <taxon>Geoglossales</taxon>
        <taxon>Geoglossaceae</taxon>
        <taxon>Glutinoglossum</taxon>
    </lineage>
</organism>
<dbReference type="GO" id="GO:0006289">
    <property type="term" value="P:nucleotide-excision repair"/>
    <property type="evidence" value="ECO:0007669"/>
    <property type="project" value="InterPro"/>
</dbReference>
<feature type="region of interest" description="Disordered" evidence="6">
    <location>
        <begin position="86"/>
        <end position="133"/>
    </location>
</feature>
<feature type="region of interest" description="Disordered" evidence="6">
    <location>
        <begin position="22"/>
        <end position="60"/>
    </location>
</feature>
<dbReference type="Proteomes" id="UP000698800">
    <property type="component" value="Unassembled WGS sequence"/>
</dbReference>
<feature type="region of interest" description="Disordered" evidence="6">
    <location>
        <begin position="609"/>
        <end position="644"/>
    </location>
</feature>
<dbReference type="InterPro" id="IPR018328">
    <property type="entry name" value="Rad4_beta-hairpin_dom3"/>
</dbReference>
<dbReference type="InterPro" id="IPR018325">
    <property type="entry name" value="Rad4/PNGase_transGLS-fold"/>
</dbReference>
<reference evidence="10" key="1">
    <citation type="submission" date="2021-03" db="EMBL/GenBank/DDBJ databases">
        <title>Comparative genomics and phylogenomic investigation of the class Geoglossomycetes provide insights into ecological specialization and systematics.</title>
        <authorList>
            <person name="Melie T."/>
            <person name="Pirro S."/>
            <person name="Miller A.N."/>
            <person name="Quandt A."/>
        </authorList>
    </citation>
    <scope>NUCLEOTIDE SEQUENCE</scope>
    <source>
        <strain evidence="10">GBOQ0MN5Z8</strain>
    </source>
</reference>
<dbReference type="Gene3D" id="2.20.20.110">
    <property type="entry name" value="Rad4, beta-hairpin domain BHD1"/>
    <property type="match status" value="1"/>
</dbReference>
<dbReference type="Gene3D" id="3.30.70.2460">
    <property type="entry name" value="Rad4, beta-hairpin domain BHD3"/>
    <property type="match status" value="1"/>
</dbReference>
<sequence length="1083" mass="119595">MSTGEQEDVLSDVYKDMLAEVASSEPSRFGDEGRNIKRRRVGHARDSIGERLEANGSQDELEIRARSITTLDDDFGDLFEDRPAPQVAYNDFEDSEESDVDWEEVDLNNDKSENILGSEDEDGGSGDEGGLDLVLLDPKGNGKRSSIPKRRPITAAERKLRLEIHKMHLLCLLYHVFLRNSWCNDPEIQATLKPLLASRTLSLLNSDPEKSQFQRTTLFTAGLTEASTLWASKFKITAKGMKRAVWADDEEKLKNYKLPEDVDLPMEKPDFRDHARKLEGSRDIGAQLFCALLRSVGVEARLVCSLQPLPFNFVAAKGTILREPRPKAIYIAEDSQGNTSEEVGSVDVNNVDVKYGSGSGPNQGALPQTPRRARRLWQPDFGSASRNSVKAPPAPKSEFTFHVSSRPRSRHTAPRVKRIRESAYPVYWVEAFNVAHQRWIPVDPLTTHSVGKPFKLEPPASEPENIMSYVVAFEDAGNARDITKRYAKAINAKTRKARVEATRGGDRWWKKTMRFFRREFYLDRDQVEDAELADREAREEMPRNVQDFKGHPYYALDRHLKRNEVIYPVREVGRLTTGPMSKGRGTEPIRRRSDVHVVKSADSWYRAGRDIKTGQQPLKHIQPKRNKPNSLGDDEEGDPDGGTGTGLYAEFQTVVYEPPPVVRGRVPKNSYGNIDIYVPSMVPKGGSHLPHPDAARAARLLRIDYADAVTGFEFKGRHGTAIIRGILAATEYREALEAVIQGFTDVREEEEVAKRSMRALAFWKRFMVGLRIRERIAGYAIPGEVGEAGGKRLADGEAEEGGEDGEHGGGFFPESGGESIAEPTARRTLPRKRQRREIYQPEESDEELAQIRDTDIATERGEGFVPDEPTQTNELQDRYERGGGGSTREEDDTSAATGGGGFIPEEGNSLFGDGGGGGFIPGEDDTTAAAAEEDGFLSDDAGGGGFIPEEGDTTAIAAEADPLLDDPDGGGFIPKKGTMVTTTTKETDSPFATANRGGFIPNDDPPPSNTSPPPATTNPDVPPSEENTDAPTRASPDEEPRGPPQRRATTPADSDEDDTSEQSSLISHDPEDDDAEPDWLLSD</sequence>
<feature type="region of interest" description="Disordered" evidence="6">
    <location>
        <begin position="795"/>
        <end position="1083"/>
    </location>
</feature>
<evidence type="ECO:0000256" key="3">
    <source>
        <dbReference type="ARBA" id="ARBA00022763"/>
    </source>
</evidence>
<dbReference type="EMBL" id="JAGHQL010000172">
    <property type="protein sequence ID" value="KAH0536931.1"/>
    <property type="molecule type" value="Genomic_DNA"/>
</dbReference>
<evidence type="ECO:0000256" key="2">
    <source>
        <dbReference type="ARBA" id="ARBA00009525"/>
    </source>
</evidence>
<dbReference type="GO" id="GO:0003697">
    <property type="term" value="F:single-stranded DNA binding"/>
    <property type="evidence" value="ECO:0007669"/>
    <property type="project" value="TreeGrafter"/>
</dbReference>
<evidence type="ECO:0000259" key="8">
    <source>
        <dbReference type="SMART" id="SM01031"/>
    </source>
</evidence>
<dbReference type="Pfam" id="PF03835">
    <property type="entry name" value="Rad4"/>
    <property type="match status" value="1"/>
</dbReference>
<evidence type="ECO:0000259" key="7">
    <source>
        <dbReference type="SMART" id="SM01030"/>
    </source>
</evidence>
<feature type="compositionally biased region" description="Basic and acidic residues" evidence="6">
    <location>
        <begin position="849"/>
        <end position="862"/>
    </location>
</feature>
<dbReference type="GO" id="GO:0000111">
    <property type="term" value="C:nucleotide-excision repair factor 2 complex"/>
    <property type="evidence" value="ECO:0007669"/>
    <property type="project" value="TreeGrafter"/>
</dbReference>
<dbReference type="Pfam" id="PF10403">
    <property type="entry name" value="BHD_1"/>
    <property type="match status" value="1"/>
</dbReference>
<evidence type="ECO:0000256" key="4">
    <source>
        <dbReference type="ARBA" id="ARBA00023204"/>
    </source>
</evidence>
<keyword evidence="5" id="KW-0539">Nucleus</keyword>
<dbReference type="SMART" id="SM01031">
    <property type="entry name" value="BHD_2"/>
    <property type="match status" value="1"/>
</dbReference>
<feature type="compositionally biased region" description="Basic and acidic residues" evidence="6">
    <location>
        <begin position="43"/>
        <end position="53"/>
    </location>
</feature>
<evidence type="ECO:0000313" key="11">
    <source>
        <dbReference type="Proteomes" id="UP000698800"/>
    </source>
</evidence>
<feature type="domain" description="Rad4 beta-hairpin" evidence="7">
    <location>
        <begin position="537"/>
        <end position="596"/>
    </location>
</feature>
<comment type="similarity">
    <text evidence="2">Belongs to the XPC family.</text>
</comment>
<dbReference type="Gene3D" id="3.90.260.10">
    <property type="entry name" value="Transglutaminase-like"/>
    <property type="match status" value="1"/>
</dbReference>
<comment type="caution">
    <text evidence="10">The sequence shown here is derived from an EMBL/GenBank/DDBJ whole genome shotgun (WGS) entry which is preliminary data.</text>
</comment>
<dbReference type="GO" id="GO:0005737">
    <property type="term" value="C:cytoplasm"/>
    <property type="evidence" value="ECO:0007669"/>
    <property type="project" value="TreeGrafter"/>
</dbReference>
<name>A0A9P8L0L4_9PEZI</name>
<dbReference type="SMART" id="SM01030">
    <property type="entry name" value="BHD_1"/>
    <property type="match status" value="1"/>
</dbReference>
<feature type="compositionally biased region" description="Acidic residues" evidence="6">
    <location>
        <begin position="922"/>
        <end position="937"/>
    </location>
</feature>
<evidence type="ECO:0000256" key="5">
    <source>
        <dbReference type="ARBA" id="ARBA00023242"/>
    </source>
</evidence>
<dbReference type="AlphaFoldDB" id="A0A9P8L0L4"/>
<dbReference type="Pfam" id="PF10405">
    <property type="entry name" value="BHD_3"/>
    <property type="match status" value="1"/>
</dbReference>
<dbReference type="InterPro" id="IPR018326">
    <property type="entry name" value="Rad4_beta-hairpin_dom1"/>
</dbReference>
<feature type="compositionally biased region" description="Basic residues" evidence="6">
    <location>
        <begin position="405"/>
        <end position="414"/>
    </location>
</feature>
<evidence type="ECO:0000256" key="1">
    <source>
        <dbReference type="ARBA" id="ARBA00004123"/>
    </source>
</evidence>
<feature type="compositionally biased region" description="Pro residues" evidence="6">
    <location>
        <begin position="1003"/>
        <end position="1022"/>
    </location>
</feature>
<comment type="subcellular location">
    <subcellularLocation>
        <location evidence="1">Nucleus</location>
    </subcellularLocation>
</comment>
<protein>
    <recommendedName>
        <fullName evidence="12">Rad4-domain-containing protein</fullName>
    </recommendedName>
</protein>
<keyword evidence="4" id="KW-0234">DNA repair</keyword>
<dbReference type="Pfam" id="PF10404">
    <property type="entry name" value="BHD_2"/>
    <property type="match status" value="1"/>
</dbReference>
<feature type="region of interest" description="Disordered" evidence="6">
    <location>
        <begin position="383"/>
        <end position="414"/>
    </location>
</feature>